<dbReference type="SMART" id="SM00431">
    <property type="entry name" value="SCAN"/>
    <property type="match status" value="1"/>
</dbReference>
<feature type="region of interest" description="Disordered" evidence="12">
    <location>
        <begin position="237"/>
        <end position="332"/>
    </location>
</feature>
<reference evidence="15" key="2">
    <citation type="submission" date="2025-08" db="UniProtKB">
        <authorList>
            <consortium name="Ensembl"/>
        </authorList>
    </citation>
    <scope>IDENTIFICATION</scope>
</reference>
<dbReference type="OrthoDB" id="9037488at2759"/>
<dbReference type="AlphaFoldDB" id="A0A803SXA3"/>
<keyword evidence="5 11" id="KW-0863">Zinc-finger</keyword>
<evidence type="ECO:0000256" key="1">
    <source>
        <dbReference type="ARBA" id="ARBA00004123"/>
    </source>
</evidence>
<name>A0A803SXA3_ANOCA</name>
<dbReference type="GO" id="GO:0008270">
    <property type="term" value="F:zinc ion binding"/>
    <property type="evidence" value="ECO:0007669"/>
    <property type="project" value="UniProtKB-KW"/>
</dbReference>
<dbReference type="FunFam" id="3.30.160.60:FF:000755">
    <property type="entry name" value="zinc finger protein 174"/>
    <property type="match status" value="1"/>
</dbReference>
<dbReference type="GeneTree" id="ENSGT01150000286941"/>
<evidence type="ECO:0000259" key="13">
    <source>
        <dbReference type="PROSITE" id="PS50157"/>
    </source>
</evidence>
<dbReference type="SMART" id="SM00355">
    <property type="entry name" value="ZnF_C2H2"/>
    <property type="match status" value="8"/>
</dbReference>
<dbReference type="RefSeq" id="XP_062829467.1">
    <property type="nucleotide sequence ID" value="XM_062973397.1"/>
</dbReference>
<gene>
    <name evidence="15" type="primary">LOC103280877</name>
</gene>
<dbReference type="GO" id="GO:0006357">
    <property type="term" value="P:regulation of transcription by RNA polymerase II"/>
    <property type="evidence" value="ECO:0000318"/>
    <property type="project" value="GO_Central"/>
</dbReference>
<reference evidence="15" key="1">
    <citation type="submission" date="2009-12" db="EMBL/GenBank/DDBJ databases">
        <title>The Genome Sequence of Anolis carolinensis (Green Anole Lizard).</title>
        <authorList>
            <consortium name="The Genome Sequencing Platform"/>
            <person name="Di Palma F."/>
            <person name="Alfoldi J."/>
            <person name="Heiman D."/>
            <person name="Young S."/>
            <person name="Grabherr M."/>
            <person name="Johnson J."/>
            <person name="Lander E.S."/>
            <person name="Lindblad-Toh K."/>
        </authorList>
    </citation>
    <scope>NUCLEOTIDE SEQUENCE [LARGE SCALE GENOMIC DNA]</scope>
    <source>
        <strain evidence="15">JBL SC #1</strain>
    </source>
</reference>
<dbReference type="PANTHER" id="PTHR24393:SF163">
    <property type="entry name" value="GASTRULA ZINC FINGER PROTEIN XLCGF7.1-LIKE"/>
    <property type="match status" value="1"/>
</dbReference>
<dbReference type="FunFam" id="1.10.4020.10:FF:000001">
    <property type="entry name" value="zinc finger protein 263 isoform X1"/>
    <property type="match status" value="1"/>
</dbReference>
<evidence type="ECO:0000256" key="3">
    <source>
        <dbReference type="ARBA" id="ARBA00022723"/>
    </source>
</evidence>
<dbReference type="InParanoid" id="A0A803SXA3"/>
<evidence type="ECO:0000256" key="6">
    <source>
        <dbReference type="ARBA" id="ARBA00022833"/>
    </source>
</evidence>
<dbReference type="GeneID" id="103280877"/>
<evidence type="ECO:0000256" key="12">
    <source>
        <dbReference type="SAM" id="MobiDB-lite"/>
    </source>
</evidence>
<feature type="domain" description="C2H2-type" evidence="13">
    <location>
        <begin position="423"/>
        <end position="450"/>
    </location>
</feature>
<dbReference type="Ensembl" id="ENSACAT00000055990.1">
    <property type="protein sequence ID" value="ENSACAP00000027593.1"/>
    <property type="gene ID" value="ENSACAG00000037757.1"/>
</dbReference>
<feature type="domain" description="C2H2-type" evidence="13">
    <location>
        <begin position="591"/>
        <end position="618"/>
    </location>
</feature>
<dbReference type="PROSITE" id="PS50157">
    <property type="entry name" value="ZINC_FINGER_C2H2_2"/>
    <property type="match status" value="8"/>
</dbReference>
<proteinExistence type="inferred from homology"/>
<evidence type="ECO:0000256" key="10">
    <source>
        <dbReference type="ARBA" id="ARBA00023242"/>
    </source>
</evidence>
<dbReference type="Gene3D" id="3.30.160.60">
    <property type="entry name" value="Classic Zinc Finger"/>
    <property type="match status" value="8"/>
</dbReference>
<dbReference type="FunFam" id="3.30.160.60:FF:001119">
    <property type="entry name" value="zinc finger protein 408"/>
    <property type="match status" value="1"/>
</dbReference>
<evidence type="ECO:0000259" key="14">
    <source>
        <dbReference type="PROSITE" id="PS50804"/>
    </source>
</evidence>
<feature type="compositionally biased region" description="Basic and acidic residues" evidence="12">
    <location>
        <begin position="300"/>
        <end position="310"/>
    </location>
</feature>
<keyword evidence="16" id="KW-1185">Reference proteome</keyword>
<feature type="domain" description="C2H2-type" evidence="13">
    <location>
        <begin position="479"/>
        <end position="506"/>
    </location>
</feature>
<comment type="similarity">
    <text evidence="2">Belongs to the krueppel C2H2-type zinc-finger protein family.</text>
</comment>
<feature type="domain" description="C2H2-type" evidence="13">
    <location>
        <begin position="451"/>
        <end position="478"/>
    </location>
</feature>
<feature type="domain" description="SCAN box" evidence="14">
    <location>
        <begin position="151"/>
        <end position="233"/>
    </location>
</feature>
<dbReference type="GO" id="GO:0000981">
    <property type="term" value="F:DNA-binding transcription factor activity, RNA polymerase II-specific"/>
    <property type="evidence" value="ECO:0000318"/>
    <property type="project" value="GO_Central"/>
</dbReference>
<dbReference type="GO" id="GO:0005634">
    <property type="term" value="C:nucleus"/>
    <property type="evidence" value="ECO:0007669"/>
    <property type="project" value="UniProtKB-SubCell"/>
</dbReference>
<evidence type="ECO:0000256" key="5">
    <source>
        <dbReference type="ARBA" id="ARBA00022771"/>
    </source>
</evidence>
<feature type="domain" description="C2H2-type" evidence="13">
    <location>
        <begin position="507"/>
        <end position="534"/>
    </location>
</feature>
<dbReference type="SUPFAM" id="SSF47353">
    <property type="entry name" value="Retrovirus capsid dimerization domain-like"/>
    <property type="match status" value="1"/>
</dbReference>
<dbReference type="Proteomes" id="UP000001646">
    <property type="component" value="Unplaced"/>
</dbReference>
<accession>A0A803SXA3</accession>
<dbReference type="Pfam" id="PF02023">
    <property type="entry name" value="SCAN"/>
    <property type="match status" value="1"/>
</dbReference>
<feature type="domain" description="C2H2-type" evidence="13">
    <location>
        <begin position="535"/>
        <end position="562"/>
    </location>
</feature>
<feature type="compositionally biased region" description="Basic and acidic residues" evidence="12">
    <location>
        <begin position="263"/>
        <end position="273"/>
    </location>
</feature>
<dbReference type="InterPro" id="IPR013087">
    <property type="entry name" value="Znf_C2H2_type"/>
</dbReference>
<keyword evidence="10" id="KW-0539">Nucleus</keyword>
<keyword evidence="9" id="KW-0804">Transcription</keyword>
<dbReference type="Gene3D" id="1.10.4020.10">
    <property type="entry name" value="DNA breaking-rejoining enzymes"/>
    <property type="match status" value="1"/>
</dbReference>
<protein>
    <submittedName>
        <fullName evidence="15">Uncharacterized protein</fullName>
    </submittedName>
</protein>
<evidence type="ECO:0000256" key="7">
    <source>
        <dbReference type="ARBA" id="ARBA00023015"/>
    </source>
</evidence>
<dbReference type="InterPro" id="IPR038269">
    <property type="entry name" value="SCAN_sf"/>
</dbReference>
<dbReference type="FunFam" id="3.30.160.60:FF:002090">
    <property type="entry name" value="Zinc finger protein 473"/>
    <property type="match status" value="1"/>
</dbReference>
<dbReference type="InterPro" id="IPR003309">
    <property type="entry name" value="SCAN_dom"/>
</dbReference>
<dbReference type="GO" id="GO:0000978">
    <property type="term" value="F:RNA polymerase II cis-regulatory region sequence-specific DNA binding"/>
    <property type="evidence" value="ECO:0000318"/>
    <property type="project" value="GO_Central"/>
</dbReference>
<evidence type="ECO:0000256" key="8">
    <source>
        <dbReference type="ARBA" id="ARBA00023125"/>
    </source>
</evidence>
<dbReference type="FunFam" id="3.30.160.60:FF:000337">
    <property type="entry name" value="Zinc finger and BTB domain containing 41"/>
    <property type="match status" value="1"/>
</dbReference>
<evidence type="ECO:0000256" key="11">
    <source>
        <dbReference type="PROSITE-ProRule" id="PRU00042"/>
    </source>
</evidence>
<feature type="domain" description="C2H2-type" evidence="13">
    <location>
        <begin position="563"/>
        <end position="590"/>
    </location>
</feature>
<dbReference type="KEGG" id="acs:103280877"/>
<dbReference type="InterPro" id="IPR036236">
    <property type="entry name" value="Znf_C2H2_sf"/>
</dbReference>
<keyword evidence="8" id="KW-0238">DNA-binding</keyword>
<evidence type="ECO:0000313" key="15">
    <source>
        <dbReference type="Ensembl" id="ENSACAP00000027593.1"/>
    </source>
</evidence>
<evidence type="ECO:0000313" key="16">
    <source>
        <dbReference type="Proteomes" id="UP000001646"/>
    </source>
</evidence>
<dbReference type="FunFam" id="3.30.160.60:FF:002343">
    <property type="entry name" value="Zinc finger protein 33A"/>
    <property type="match status" value="1"/>
</dbReference>
<dbReference type="PANTHER" id="PTHR24393">
    <property type="entry name" value="ZINC FINGER PROTEIN"/>
    <property type="match status" value="1"/>
</dbReference>
<keyword evidence="7" id="KW-0805">Transcription regulation</keyword>
<comment type="subcellular location">
    <subcellularLocation>
        <location evidence="1">Nucleus</location>
    </subcellularLocation>
</comment>
<dbReference type="RefSeq" id="XP_008119367.1">
    <property type="nucleotide sequence ID" value="XM_008121160.3"/>
</dbReference>
<dbReference type="Pfam" id="PF00096">
    <property type="entry name" value="zf-C2H2"/>
    <property type="match status" value="7"/>
</dbReference>
<evidence type="ECO:0000256" key="9">
    <source>
        <dbReference type="ARBA" id="ARBA00023163"/>
    </source>
</evidence>
<keyword evidence="4" id="KW-0677">Repeat</keyword>
<dbReference type="FunFam" id="3.30.160.60:FF:001158">
    <property type="entry name" value="zinc finger protein 22"/>
    <property type="match status" value="1"/>
</dbReference>
<organism evidence="15 16">
    <name type="scientific">Anolis carolinensis</name>
    <name type="common">Green anole</name>
    <name type="synonym">American chameleon</name>
    <dbReference type="NCBI Taxonomy" id="28377"/>
    <lineage>
        <taxon>Eukaryota</taxon>
        <taxon>Metazoa</taxon>
        <taxon>Chordata</taxon>
        <taxon>Craniata</taxon>
        <taxon>Vertebrata</taxon>
        <taxon>Euteleostomi</taxon>
        <taxon>Lepidosauria</taxon>
        <taxon>Squamata</taxon>
        <taxon>Bifurcata</taxon>
        <taxon>Unidentata</taxon>
        <taxon>Episquamata</taxon>
        <taxon>Toxicofera</taxon>
        <taxon>Iguania</taxon>
        <taxon>Dactyloidae</taxon>
        <taxon>Anolis</taxon>
    </lineage>
</organism>
<dbReference type="PROSITE" id="PS50804">
    <property type="entry name" value="SCAN_BOX"/>
    <property type="match status" value="1"/>
</dbReference>
<reference evidence="15" key="3">
    <citation type="submission" date="2025-09" db="UniProtKB">
        <authorList>
            <consortium name="Ensembl"/>
        </authorList>
    </citation>
    <scope>IDENTIFICATION</scope>
</reference>
<dbReference type="FunFam" id="3.30.160.60:FF:000737">
    <property type="entry name" value="Zinc finger protein 565"/>
    <property type="match status" value="1"/>
</dbReference>
<feature type="domain" description="C2H2-type" evidence="13">
    <location>
        <begin position="619"/>
        <end position="641"/>
    </location>
</feature>
<keyword evidence="6" id="KW-0862">Zinc</keyword>
<evidence type="ECO:0000256" key="4">
    <source>
        <dbReference type="ARBA" id="ARBA00022737"/>
    </source>
</evidence>
<dbReference type="CDD" id="cd07936">
    <property type="entry name" value="SCAN"/>
    <property type="match status" value="1"/>
</dbReference>
<sequence>MKMETREHLISHIPGQVPREVRGSCHVATMEAFLQRRPAEVKQETDEGSLKQWETQWQEFLKSVEGPHPNWGISQSREEPWDDAKAFLASFEQVAQACRWPKEEWVPRLLPALSGEAKRAFPGLEAEGREDYGKVKAAILHGDAMRREKQRQCFRCFRYREAEGPRGAYGQLQELCCRWLKAERHSKEQILELLVLEQFLAVLPPEIEAWVKECGPETCSQAVALAEDFLQRQREARRQANQVPLEGEETAGSPEGVQALPEMEQKKLSVEIKQEDDDGDTGPLGDELKSENEGQLGGDSSERTECEALKENVWSQDGPASKNGGSESHLEEVKAESFPFQLGDFHKISVQQERWKETNETAFPTVHWRIHSEDKSSECETLSEGTGSNIYWNQSISADERQFMNSNPDKMKHPRIQKEEKLYKCLECEKCFGRKTHLLSHQIIHTGEKPYQCSECGKCFGRSAHLKSHQVLHTREKPYKCTECGKGFSHHGSLSLHQQMHTGEKPYQCLECGKCFGRSAHLKSHEIIHTGEKPYQCLECDKCFGRSTHLKSHQVIHSREKPYKCIECEKSFSHQGSLSFHQRIHTGEKPFSCSECGKSFRDQSSLVRHKRIHTGEKPYTCAECGKGFRQSTNLTLHQRIHGQRSCHTNISGNNQLNTGMTVLVSPPNPTISLVAP</sequence>
<dbReference type="FunFam" id="3.30.160.60:FF:001621">
    <property type="entry name" value="Uncharacterized protein"/>
    <property type="match status" value="1"/>
</dbReference>
<dbReference type="SUPFAM" id="SSF57667">
    <property type="entry name" value="beta-beta-alpha zinc fingers"/>
    <property type="match status" value="4"/>
</dbReference>
<evidence type="ECO:0000256" key="2">
    <source>
        <dbReference type="ARBA" id="ARBA00006991"/>
    </source>
</evidence>
<keyword evidence="3" id="KW-0479">Metal-binding</keyword>
<dbReference type="PROSITE" id="PS00028">
    <property type="entry name" value="ZINC_FINGER_C2H2_1"/>
    <property type="match status" value="8"/>
</dbReference>